<dbReference type="RefSeq" id="XP_047773064.1">
    <property type="nucleotide sequence ID" value="XM_047928132.1"/>
</dbReference>
<evidence type="ECO:0000313" key="5">
    <source>
        <dbReference type="Proteomes" id="UP000814176"/>
    </source>
</evidence>
<feature type="region of interest" description="Disordered" evidence="2">
    <location>
        <begin position="603"/>
        <end position="627"/>
    </location>
</feature>
<dbReference type="PANTHER" id="PTHR33096:SF1">
    <property type="entry name" value="CXC1-LIKE CYSTEINE CLUSTER ASSOCIATED WITH KDZ TRANSPOSASES DOMAIN-CONTAINING PROTEIN"/>
    <property type="match status" value="1"/>
</dbReference>
<dbReference type="EMBL" id="JADCUA010000037">
    <property type="protein sequence ID" value="KAH9829608.1"/>
    <property type="molecule type" value="Genomic_DNA"/>
</dbReference>
<sequence length="995" mass="113590">MGKGKRKKTNDDVWVDPGVERIPNGPPTILMDEHGKETIHYWSPHRRREKRPTKSMDAGSATLPSLYESMGNEPPRPMEGEAGLDGFLPEVVANVGVQPAQKANPLPHSITATFVERWAQKLLDIFRSRETDPDIGTPCYNKPGHDPVDRPLQLWGAGLWPASFSRPQTAFTVHVLGFFSHLTFQAKTTAHDFYGTLRRITSNAFFEDVKDRYREFMTAHRQFNYVHTLKRFAFDVKKKLEAGCLALRCPACPHPDVNMDPNWRERPEKDRYKDALHYAKDGNFHLSQHDKKMDHADVPLMDGAAYYVHSDAYRDYLEKMNVYEGAQEETTTCSNFNALSDSYKGKIKTGQVGLSCTRHGFVLPCGTVDLHIGERYANVDYATLSGLQWFHSLHLLISSYDVNCKYGIHWWTRLEKIASLVPSVPGVTLAKEIWPAIRRCVPKWHLASHKGLCQWLFSFYYTPGVGNTDGESVERRWAVLNAIGRSVREMGPGHRQDVIDAHNSDFNAQKMFKIARHLQAKLKDAQTNSAKHRLQLDDLEATHRLNKSPLDEWKKEEAVYIAHIVNGDFDSQKMKNPYQPAADEVPTAQDVLAELKKKDAVQREKRLKLTGSKRKASALDDTAAGPPRRRGLGDLFVAAFDLERQQEALKEKVREHKKEPSSELYNRIEKERDALEGKLKDWSIWQEREMGAILTTMEDELDESVWPSSTAINPEEAAMLVPSSYPPVVREHPSFERFVSVERRLREAHAHDILRKVRQKLHYEAFYRSQNAGAFGQQARTRYTKLKATERTKIEVLRKEYEYVRVKAASLAPLGEPCELKALSDKDCMPPVIAEEKTGRRKETVSWIWRDKTFHGPALEKWALEAARVEWCRASARVARWGEEVEIVQEEMRRVQRFFKHWMEVWDVRAKVPCATLAQRGAAAYAAKQAAMYSRLLLNARALFPVAEHIQLPTPLLSPLSVSVADAVDNDGERNVVVPATDHLDVDEDVTMHDL</sequence>
<name>A0ABQ8JZC6_9APHY</name>
<keyword evidence="5" id="KW-1185">Reference proteome</keyword>
<dbReference type="PANTHER" id="PTHR33096">
    <property type="entry name" value="CXC2 DOMAIN-CONTAINING PROTEIN"/>
    <property type="match status" value="1"/>
</dbReference>
<feature type="region of interest" description="Disordered" evidence="2">
    <location>
        <begin position="44"/>
        <end position="76"/>
    </location>
</feature>
<dbReference type="InterPro" id="IPR041457">
    <property type="entry name" value="CxC2_KDZ-assoc"/>
</dbReference>
<feature type="region of interest" description="Disordered" evidence="2">
    <location>
        <begin position="1"/>
        <end position="32"/>
    </location>
</feature>
<feature type="coiled-coil region" evidence="1">
    <location>
        <begin position="515"/>
        <end position="542"/>
    </location>
</feature>
<dbReference type="Pfam" id="PF18803">
    <property type="entry name" value="CxC2"/>
    <property type="match status" value="1"/>
</dbReference>
<dbReference type="InterPro" id="IPR040521">
    <property type="entry name" value="KDZ"/>
</dbReference>
<keyword evidence="1" id="KW-0175">Coiled coil</keyword>
<gene>
    <name evidence="4" type="ORF">C8Q71DRAFT_863183</name>
</gene>
<feature type="compositionally biased region" description="Basic residues" evidence="2">
    <location>
        <begin position="44"/>
        <end position="53"/>
    </location>
</feature>
<feature type="domain" description="CxC2-like cysteine cluster KDZ transposase-associated" evidence="3">
    <location>
        <begin position="149"/>
        <end position="203"/>
    </location>
</feature>
<evidence type="ECO:0000256" key="1">
    <source>
        <dbReference type="SAM" id="Coils"/>
    </source>
</evidence>
<accession>A0ABQ8JZC6</accession>
<dbReference type="Proteomes" id="UP000814176">
    <property type="component" value="Unassembled WGS sequence"/>
</dbReference>
<dbReference type="GeneID" id="72008864"/>
<feature type="compositionally biased region" description="Basic residues" evidence="2">
    <location>
        <begin position="605"/>
        <end position="616"/>
    </location>
</feature>
<reference evidence="4 5" key="1">
    <citation type="journal article" date="2021" name="Environ. Microbiol.">
        <title>Gene family expansions and transcriptome signatures uncover fungal adaptations to wood decay.</title>
        <authorList>
            <person name="Hage H."/>
            <person name="Miyauchi S."/>
            <person name="Viragh M."/>
            <person name="Drula E."/>
            <person name="Min B."/>
            <person name="Chaduli D."/>
            <person name="Navarro D."/>
            <person name="Favel A."/>
            <person name="Norest M."/>
            <person name="Lesage-Meessen L."/>
            <person name="Balint B."/>
            <person name="Merenyi Z."/>
            <person name="de Eugenio L."/>
            <person name="Morin E."/>
            <person name="Martinez A.T."/>
            <person name="Baldrian P."/>
            <person name="Stursova M."/>
            <person name="Martinez M.J."/>
            <person name="Novotny C."/>
            <person name="Magnuson J.K."/>
            <person name="Spatafora J.W."/>
            <person name="Maurice S."/>
            <person name="Pangilinan J."/>
            <person name="Andreopoulos W."/>
            <person name="LaButti K."/>
            <person name="Hundley H."/>
            <person name="Na H."/>
            <person name="Kuo A."/>
            <person name="Barry K."/>
            <person name="Lipzen A."/>
            <person name="Henrissat B."/>
            <person name="Riley R."/>
            <person name="Ahrendt S."/>
            <person name="Nagy L.G."/>
            <person name="Grigoriev I.V."/>
            <person name="Martin F."/>
            <person name="Rosso M.N."/>
        </authorList>
    </citation>
    <scope>NUCLEOTIDE SEQUENCE [LARGE SCALE GENOMIC DNA]</scope>
    <source>
        <strain evidence="4 5">CIRM-BRFM 1785</strain>
    </source>
</reference>
<dbReference type="Pfam" id="PF18758">
    <property type="entry name" value="KDZ"/>
    <property type="match status" value="1"/>
</dbReference>
<organism evidence="4 5">
    <name type="scientific">Rhodofomes roseus</name>
    <dbReference type="NCBI Taxonomy" id="34475"/>
    <lineage>
        <taxon>Eukaryota</taxon>
        <taxon>Fungi</taxon>
        <taxon>Dikarya</taxon>
        <taxon>Basidiomycota</taxon>
        <taxon>Agaricomycotina</taxon>
        <taxon>Agaricomycetes</taxon>
        <taxon>Polyporales</taxon>
        <taxon>Rhodofomes</taxon>
    </lineage>
</organism>
<protein>
    <recommendedName>
        <fullName evidence="3">CxC2-like cysteine cluster KDZ transposase-associated domain-containing protein</fullName>
    </recommendedName>
</protein>
<evidence type="ECO:0000259" key="3">
    <source>
        <dbReference type="Pfam" id="PF18803"/>
    </source>
</evidence>
<evidence type="ECO:0000313" key="4">
    <source>
        <dbReference type="EMBL" id="KAH9829608.1"/>
    </source>
</evidence>
<proteinExistence type="predicted"/>
<evidence type="ECO:0000256" key="2">
    <source>
        <dbReference type="SAM" id="MobiDB-lite"/>
    </source>
</evidence>
<comment type="caution">
    <text evidence="4">The sequence shown here is derived from an EMBL/GenBank/DDBJ whole genome shotgun (WGS) entry which is preliminary data.</text>
</comment>